<dbReference type="EMBL" id="MSFK01000041">
    <property type="protein sequence ID" value="PWY69599.1"/>
    <property type="molecule type" value="Genomic_DNA"/>
</dbReference>
<evidence type="ECO:0000313" key="2">
    <source>
        <dbReference type="EMBL" id="PWY69599.1"/>
    </source>
</evidence>
<dbReference type="Pfam" id="PF15474">
    <property type="entry name" value="MU117"/>
    <property type="match status" value="1"/>
</dbReference>
<dbReference type="STRING" id="1450535.A0A317V890"/>
<proteinExistence type="predicted"/>
<evidence type="ECO:0000256" key="1">
    <source>
        <dbReference type="SAM" id="MobiDB-lite"/>
    </source>
</evidence>
<dbReference type="OrthoDB" id="73875at2759"/>
<keyword evidence="3" id="KW-1185">Reference proteome</keyword>
<dbReference type="AlphaFoldDB" id="A0A317V890"/>
<dbReference type="InterPro" id="IPR029167">
    <property type="entry name" value="Mug117"/>
</dbReference>
<organism evidence="2 3">
    <name type="scientific">Aspergillus sclerotioniger CBS 115572</name>
    <dbReference type="NCBI Taxonomy" id="1450535"/>
    <lineage>
        <taxon>Eukaryota</taxon>
        <taxon>Fungi</taxon>
        <taxon>Dikarya</taxon>
        <taxon>Ascomycota</taxon>
        <taxon>Pezizomycotina</taxon>
        <taxon>Eurotiomycetes</taxon>
        <taxon>Eurotiomycetidae</taxon>
        <taxon>Eurotiales</taxon>
        <taxon>Aspergillaceae</taxon>
        <taxon>Aspergillus</taxon>
        <taxon>Aspergillus subgen. Circumdati</taxon>
    </lineage>
</organism>
<name>A0A317V890_9EURO</name>
<dbReference type="Proteomes" id="UP000246702">
    <property type="component" value="Unassembled WGS sequence"/>
</dbReference>
<sequence length="102" mass="10169">MNAGFGCGVFVEGKKCQMTGAELAAHYDHIMQFTGGGCKKCGQALLSNGCKVTVNYVGHCQNTDGILNLVGGDDESDGIPVGSGSGSGSSSALAATSHGLLT</sequence>
<dbReference type="GeneID" id="37108844"/>
<evidence type="ECO:0000313" key="3">
    <source>
        <dbReference type="Proteomes" id="UP000246702"/>
    </source>
</evidence>
<comment type="caution">
    <text evidence="2">The sequence shown here is derived from an EMBL/GenBank/DDBJ whole genome shotgun (WGS) entry which is preliminary data.</text>
</comment>
<accession>A0A317V890</accession>
<reference evidence="2 3" key="1">
    <citation type="submission" date="2016-12" db="EMBL/GenBank/DDBJ databases">
        <title>The genomes of Aspergillus section Nigri reveals drivers in fungal speciation.</title>
        <authorList>
            <consortium name="DOE Joint Genome Institute"/>
            <person name="Vesth T.C."/>
            <person name="Nybo J."/>
            <person name="Theobald S."/>
            <person name="Brandl J."/>
            <person name="Frisvad J.C."/>
            <person name="Nielsen K.F."/>
            <person name="Lyhne E.K."/>
            <person name="Kogle M.E."/>
            <person name="Kuo A."/>
            <person name="Riley R."/>
            <person name="Clum A."/>
            <person name="Nolan M."/>
            <person name="Lipzen A."/>
            <person name="Salamov A."/>
            <person name="Henrissat B."/>
            <person name="Wiebenga A."/>
            <person name="De Vries R.P."/>
            <person name="Grigoriev I.V."/>
            <person name="Mortensen U.H."/>
            <person name="Andersen M.R."/>
            <person name="Baker S.E."/>
        </authorList>
    </citation>
    <scope>NUCLEOTIDE SEQUENCE [LARGE SCALE GENOMIC DNA]</scope>
    <source>
        <strain evidence="2 3">CBS 115572</strain>
    </source>
</reference>
<dbReference type="RefSeq" id="XP_025462427.1">
    <property type="nucleotide sequence ID" value="XM_025606701.1"/>
</dbReference>
<gene>
    <name evidence="2" type="ORF">BO94DRAFT_293810</name>
</gene>
<protein>
    <submittedName>
        <fullName evidence="2">Uncharacterized protein</fullName>
    </submittedName>
</protein>
<feature type="region of interest" description="Disordered" evidence="1">
    <location>
        <begin position="78"/>
        <end position="102"/>
    </location>
</feature>
<feature type="compositionally biased region" description="Low complexity" evidence="1">
    <location>
        <begin position="88"/>
        <end position="102"/>
    </location>
</feature>